<dbReference type="SUPFAM" id="SSF158452">
    <property type="entry name" value="YqcC-like"/>
    <property type="match status" value="1"/>
</dbReference>
<dbReference type="EMBL" id="MJIL01000050">
    <property type="protein sequence ID" value="OLQ79491.1"/>
    <property type="molecule type" value="Genomic_DNA"/>
</dbReference>
<comment type="caution">
    <text evidence="2">The sequence shown here is derived from an EMBL/GenBank/DDBJ whole genome shotgun (WGS) entry which is preliminary data.</text>
</comment>
<dbReference type="InterPro" id="IPR023376">
    <property type="entry name" value="YqcC-like_dom"/>
</dbReference>
<feature type="domain" description="YqcC-like" evidence="1">
    <location>
        <begin position="7"/>
        <end position="102"/>
    </location>
</feature>
<dbReference type="OrthoDB" id="8794567at2"/>
<gene>
    <name evidence="2" type="ORF">BIT28_17475</name>
</gene>
<name>A0A1Q9GWH9_9GAMM</name>
<dbReference type="GO" id="GO:0044010">
    <property type="term" value="P:single-species biofilm formation"/>
    <property type="evidence" value="ECO:0007669"/>
    <property type="project" value="TreeGrafter"/>
</dbReference>
<proteinExistence type="predicted"/>
<dbReference type="Pfam" id="PF04287">
    <property type="entry name" value="DUF446"/>
    <property type="match status" value="1"/>
</dbReference>
<dbReference type="PIRSF" id="PIRSF006257">
    <property type="entry name" value="UCP006257"/>
    <property type="match status" value="1"/>
</dbReference>
<sequence length="106" mass="12093">MDRYHQTQQLLERLESVMREAGIWESKSPGAAALASTEPFAIDTLSCSQWLQWIFIPRMKQLVAQKAALPAQFEISPYVEEAMKDQQGNMAVLAVTRELDHLFRAK</sequence>
<organism evidence="2 3">
    <name type="scientific">Photobacterium proteolyticum</name>
    <dbReference type="NCBI Taxonomy" id="1903952"/>
    <lineage>
        <taxon>Bacteria</taxon>
        <taxon>Pseudomonadati</taxon>
        <taxon>Pseudomonadota</taxon>
        <taxon>Gammaproteobacteria</taxon>
        <taxon>Vibrionales</taxon>
        <taxon>Vibrionaceae</taxon>
        <taxon>Photobacterium</taxon>
    </lineage>
</organism>
<evidence type="ECO:0000313" key="2">
    <source>
        <dbReference type="EMBL" id="OLQ79491.1"/>
    </source>
</evidence>
<dbReference type="STRING" id="1903952.BIT28_17475"/>
<dbReference type="Gene3D" id="1.20.1440.40">
    <property type="entry name" value="YqcC-like"/>
    <property type="match status" value="1"/>
</dbReference>
<reference evidence="2 3" key="1">
    <citation type="submission" date="2016-09" db="EMBL/GenBank/DDBJ databases">
        <title>Photobacterium proteolyticum sp. nov. a protease producing bacterium isolated from ocean sediments of Laizhou Bay.</title>
        <authorList>
            <person name="Li Y."/>
        </authorList>
    </citation>
    <scope>NUCLEOTIDE SEQUENCE [LARGE SCALE GENOMIC DNA]</scope>
    <source>
        <strain evidence="2 3">13-12</strain>
    </source>
</reference>
<dbReference type="RefSeq" id="WP_075762707.1">
    <property type="nucleotide sequence ID" value="NZ_MJIL01000050.1"/>
</dbReference>
<dbReference type="InterPro" id="IPR007384">
    <property type="entry name" value="UCP006257"/>
</dbReference>
<evidence type="ECO:0000313" key="3">
    <source>
        <dbReference type="Proteomes" id="UP000186905"/>
    </source>
</evidence>
<keyword evidence="3" id="KW-1185">Reference proteome</keyword>
<dbReference type="PANTHER" id="PTHR39586:SF1">
    <property type="entry name" value="CYTOPLASMIC PROTEIN"/>
    <property type="match status" value="1"/>
</dbReference>
<accession>A0A1Q9GWH9</accession>
<evidence type="ECO:0000259" key="1">
    <source>
        <dbReference type="Pfam" id="PF04287"/>
    </source>
</evidence>
<dbReference type="PANTHER" id="PTHR39586">
    <property type="entry name" value="CYTOPLASMIC PROTEIN-RELATED"/>
    <property type="match status" value="1"/>
</dbReference>
<protein>
    <submittedName>
        <fullName evidence="2">Pseudouridine synthase</fullName>
    </submittedName>
</protein>
<dbReference type="AlphaFoldDB" id="A0A1Q9GWH9"/>
<dbReference type="InterPro" id="IPR036814">
    <property type="entry name" value="YqcC-like_sf"/>
</dbReference>
<dbReference type="Proteomes" id="UP000186905">
    <property type="component" value="Unassembled WGS sequence"/>
</dbReference>